<accession>A0ABQ4E7P3</accession>
<feature type="region of interest" description="Disordered" evidence="5">
    <location>
        <begin position="1"/>
        <end position="23"/>
    </location>
</feature>
<proteinExistence type="predicted"/>
<dbReference type="CDD" id="cd01392">
    <property type="entry name" value="HTH_LacI"/>
    <property type="match status" value="1"/>
</dbReference>
<dbReference type="SUPFAM" id="SSF47413">
    <property type="entry name" value="lambda repressor-like DNA-binding domains"/>
    <property type="match status" value="1"/>
</dbReference>
<evidence type="ECO:0000256" key="1">
    <source>
        <dbReference type="ARBA" id="ARBA00022491"/>
    </source>
</evidence>
<dbReference type="Gene3D" id="1.10.260.40">
    <property type="entry name" value="lambda repressor-like DNA-binding domains"/>
    <property type="match status" value="1"/>
</dbReference>
<keyword evidence="1" id="KW-0678">Repressor</keyword>
<evidence type="ECO:0000313" key="8">
    <source>
        <dbReference type="Proteomes" id="UP000646749"/>
    </source>
</evidence>
<comment type="caution">
    <text evidence="7">The sequence shown here is derived from an EMBL/GenBank/DDBJ whole genome shotgun (WGS) entry which is preliminary data.</text>
</comment>
<name>A0ABQ4E7P3_9ACTN</name>
<evidence type="ECO:0000256" key="4">
    <source>
        <dbReference type="ARBA" id="ARBA00023163"/>
    </source>
</evidence>
<evidence type="ECO:0000259" key="6">
    <source>
        <dbReference type="PROSITE" id="PS50932"/>
    </source>
</evidence>
<gene>
    <name evidence="7" type="ORF">Pen02_56490</name>
</gene>
<organism evidence="7 8">
    <name type="scientific">Plantactinospora endophytica</name>
    <dbReference type="NCBI Taxonomy" id="673535"/>
    <lineage>
        <taxon>Bacteria</taxon>
        <taxon>Bacillati</taxon>
        <taxon>Actinomycetota</taxon>
        <taxon>Actinomycetes</taxon>
        <taxon>Micromonosporales</taxon>
        <taxon>Micromonosporaceae</taxon>
        <taxon>Plantactinospora</taxon>
    </lineage>
</organism>
<keyword evidence="3" id="KW-0238">DNA-binding</keyword>
<evidence type="ECO:0000256" key="2">
    <source>
        <dbReference type="ARBA" id="ARBA00023015"/>
    </source>
</evidence>
<reference evidence="7 8" key="1">
    <citation type="submission" date="2021-01" db="EMBL/GenBank/DDBJ databases">
        <title>Whole genome shotgun sequence of Plantactinospora endophytica NBRC 110450.</title>
        <authorList>
            <person name="Komaki H."/>
            <person name="Tamura T."/>
        </authorList>
    </citation>
    <scope>NUCLEOTIDE SEQUENCE [LARGE SCALE GENOMIC DNA]</scope>
    <source>
        <strain evidence="7 8">NBRC 110450</strain>
    </source>
</reference>
<feature type="domain" description="HTH lacI-type" evidence="6">
    <location>
        <begin position="24"/>
        <end position="78"/>
    </location>
</feature>
<dbReference type="InterPro" id="IPR000843">
    <property type="entry name" value="HTH_LacI"/>
</dbReference>
<evidence type="ECO:0000256" key="5">
    <source>
        <dbReference type="SAM" id="MobiDB-lite"/>
    </source>
</evidence>
<dbReference type="PANTHER" id="PTHR30146:SF148">
    <property type="entry name" value="HTH-TYPE TRANSCRIPTIONAL REPRESSOR PURR-RELATED"/>
    <property type="match status" value="1"/>
</dbReference>
<keyword evidence="8" id="KW-1185">Reference proteome</keyword>
<dbReference type="PANTHER" id="PTHR30146">
    <property type="entry name" value="LACI-RELATED TRANSCRIPTIONAL REPRESSOR"/>
    <property type="match status" value="1"/>
</dbReference>
<dbReference type="Pfam" id="PF00356">
    <property type="entry name" value="LacI"/>
    <property type="match status" value="1"/>
</dbReference>
<dbReference type="Pfam" id="PF13377">
    <property type="entry name" value="Peripla_BP_3"/>
    <property type="match status" value="1"/>
</dbReference>
<dbReference type="RefSeq" id="WP_203869103.1">
    <property type="nucleotide sequence ID" value="NZ_BONW01000028.1"/>
</dbReference>
<protein>
    <submittedName>
        <fullName evidence="7">LacI family transcriptional regulator</fullName>
    </submittedName>
</protein>
<dbReference type="SMART" id="SM00354">
    <property type="entry name" value="HTH_LACI"/>
    <property type="match status" value="1"/>
</dbReference>
<dbReference type="InterPro" id="IPR010982">
    <property type="entry name" value="Lambda_DNA-bd_dom_sf"/>
</dbReference>
<evidence type="ECO:0000256" key="3">
    <source>
        <dbReference type="ARBA" id="ARBA00023125"/>
    </source>
</evidence>
<evidence type="ECO:0000313" key="7">
    <source>
        <dbReference type="EMBL" id="GIG90713.1"/>
    </source>
</evidence>
<dbReference type="Gene3D" id="3.40.50.2300">
    <property type="match status" value="2"/>
</dbReference>
<dbReference type="InterPro" id="IPR046335">
    <property type="entry name" value="LacI/GalR-like_sensor"/>
</dbReference>
<dbReference type="PROSITE" id="PS50932">
    <property type="entry name" value="HTH_LACI_2"/>
    <property type="match status" value="1"/>
</dbReference>
<keyword evidence="2" id="KW-0805">Transcription regulation</keyword>
<dbReference type="Proteomes" id="UP000646749">
    <property type="component" value="Unassembled WGS sequence"/>
</dbReference>
<sequence length="383" mass="40485">MARTPERDGGASARRAAARPRRRPTIQDLAQAAGISPSTASRALSGNGYVAAEVRARVIAAAEQIGYVPDGNARSLRSRTSRAVGVLISDIRNPFYANLAAGIEEQLRSAGYHVIVVNNDGQPEAEVEGARTFMAVRVSAAIITPVSNRAVRMLMNDGVAVVQADRMVDGATSDGVLVDNVQGAQEITGHLVGLGHTAIALLIDETDWTTGAGRLAGYRAALRSAGLPMDPALVVPTRFQPEAARSAVNALLDRRPDVTALFAANNMLAEGAFQALRLRGLRVPEDLSLVAFDDVPWMSMVSPGITTVDQHTDQLGRTCAQLVVDRLEGPATEAATVRYIEPSVVVRGSTGPPRTLLPASAEGPASTVSRRTVTPGPRRRPTR</sequence>
<dbReference type="CDD" id="cd06267">
    <property type="entry name" value="PBP1_LacI_sugar_binding-like"/>
    <property type="match status" value="1"/>
</dbReference>
<feature type="region of interest" description="Disordered" evidence="5">
    <location>
        <begin position="350"/>
        <end position="383"/>
    </location>
</feature>
<dbReference type="InterPro" id="IPR028082">
    <property type="entry name" value="Peripla_BP_I"/>
</dbReference>
<dbReference type="EMBL" id="BONW01000028">
    <property type="protein sequence ID" value="GIG90713.1"/>
    <property type="molecule type" value="Genomic_DNA"/>
</dbReference>
<dbReference type="SUPFAM" id="SSF53822">
    <property type="entry name" value="Periplasmic binding protein-like I"/>
    <property type="match status" value="1"/>
</dbReference>
<keyword evidence="4" id="KW-0804">Transcription</keyword>